<name>A0A1M2VAU4_TRAPU</name>
<keyword evidence="4" id="KW-1185">Reference proteome</keyword>
<dbReference type="OrthoDB" id="3509362at2759"/>
<dbReference type="PANTHER" id="PTHR11695">
    <property type="entry name" value="ALCOHOL DEHYDROGENASE RELATED"/>
    <property type="match status" value="1"/>
</dbReference>
<evidence type="ECO:0000313" key="4">
    <source>
        <dbReference type="Proteomes" id="UP000184267"/>
    </source>
</evidence>
<comment type="caution">
    <text evidence="3">The sequence shown here is derived from an EMBL/GenBank/DDBJ whole genome shotgun (WGS) entry which is preliminary data.</text>
</comment>
<dbReference type="CDD" id="cd08267">
    <property type="entry name" value="MDR1"/>
    <property type="match status" value="1"/>
</dbReference>
<dbReference type="GO" id="GO:0005739">
    <property type="term" value="C:mitochondrion"/>
    <property type="evidence" value="ECO:0007669"/>
    <property type="project" value="TreeGrafter"/>
</dbReference>
<dbReference type="SUPFAM" id="SSF50129">
    <property type="entry name" value="GroES-like"/>
    <property type="match status" value="1"/>
</dbReference>
<feature type="signal peptide" evidence="1">
    <location>
        <begin position="1"/>
        <end position="15"/>
    </location>
</feature>
<dbReference type="STRING" id="154538.A0A1M2VAU4"/>
<sequence>MGFLPSFLLRRLVSTEFDLAGVVVDGNGTDLKEGDEVFGWIPLNQNLSTGQGALSQYTRLPAVNVVLRPKNVTPTEASGFTVAGLTAYQALFDLAKLEAGQSVFVNGGSTAVGSFAIQIAKAKGARVAASASAKNEQYVRGLGADEFFDYTKAPLHEQLLAANVTPKYDVFYETVGILDPALFVHSPAYLAPKGIFLSVGPQGSGIGNIASFAWNVLLRPAFLGGVKREWKLVAVKPVPEDLKGFAKFVEEGKVRPVVDSVHAFEDALKAYERILTKRATGKVVVRVDPTAA</sequence>
<gene>
    <name evidence="3" type="ORF">TRAPUB_4496</name>
</gene>
<dbReference type="OMA" id="LVTYQCL"/>
<evidence type="ECO:0000259" key="2">
    <source>
        <dbReference type="SMART" id="SM00829"/>
    </source>
</evidence>
<dbReference type="Gene3D" id="3.40.50.720">
    <property type="entry name" value="NAD(P)-binding Rossmann-like Domain"/>
    <property type="match status" value="1"/>
</dbReference>
<dbReference type="InterPro" id="IPR050700">
    <property type="entry name" value="YIM1/Zinc_Alcohol_DH_Fams"/>
</dbReference>
<proteinExistence type="predicted"/>
<accession>A0A1M2VAU4</accession>
<evidence type="ECO:0000256" key="1">
    <source>
        <dbReference type="SAM" id="SignalP"/>
    </source>
</evidence>
<evidence type="ECO:0000313" key="3">
    <source>
        <dbReference type="EMBL" id="OJT04702.1"/>
    </source>
</evidence>
<keyword evidence="1" id="KW-0732">Signal</keyword>
<dbReference type="InterPro" id="IPR020843">
    <property type="entry name" value="ER"/>
</dbReference>
<dbReference type="InterPro" id="IPR011032">
    <property type="entry name" value="GroES-like_sf"/>
</dbReference>
<organism evidence="3 4">
    <name type="scientific">Trametes pubescens</name>
    <name type="common">White-rot fungus</name>
    <dbReference type="NCBI Taxonomy" id="154538"/>
    <lineage>
        <taxon>Eukaryota</taxon>
        <taxon>Fungi</taxon>
        <taxon>Dikarya</taxon>
        <taxon>Basidiomycota</taxon>
        <taxon>Agaricomycotina</taxon>
        <taxon>Agaricomycetes</taxon>
        <taxon>Polyporales</taxon>
        <taxon>Polyporaceae</taxon>
        <taxon>Trametes</taxon>
    </lineage>
</organism>
<dbReference type="EMBL" id="MNAD01001519">
    <property type="protein sequence ID" value="OJT04702.1"/>
    <property type="molecule type" value="Genomic_DNA"/>
</dbReference>
<feature type="chain" id="PRO_5012747455" evidence="1">
    <location>
        <begin position="16"/>
        <end position="292"/>
    </location>
</feature>
<dbReference type="Pfam" id="PF13602">
    <property type="entry name" value="ADH_zinc_N_2"/>
    <property type="match status" value="1"/>
</dbReference>
<protein>
    <submittedName>
        <fullName evidence="3">Zinc-type alcohol dehydrogenase-like protein C16A3.02c</fullName>
    </submittedName>
</protein>
<dbReference type="GO" id="GO:0016491">
    <property type="term" value="F:oxidoreductase activity"/>
    <property type="evidence" value="ECO:0007669"/>
    <property type="project" value="InterPro"/>
</dbReference>
<dbReference type="SUPFAM" id="SSF51735">
    <property type="entry name" value="NAD(P)-binding Rossmann-fold domains"/>
    <property type="match status" value="1"/>
</dbReference>
<reference evidence="3 4" key="1">
    <citation type="submission" date="2016-10" db="EMBL/GenBank/DDBJ databases">
        <title>Genome sequence of the basidiomycete white-rot fungus Trametes pubescens.</title>
        <authorList>
            <person name="Makela M.R."/>
            <person name="Granchi Z."/>
            <person name="Peng M."/>
            <person name="De Vries R.P."/>
            <person name="Grigoriev I."/>
            <person name="Riley R."/>
            <person name="Hilden K."/>
        </authorList>
    </citation>
    <scope>NUCLEOTIDE SEQUENCE [LARGE SCALE GENOMIC DNA]</scope>
    <source>
        <strain evidence="3 4">FBCC735</strain>
    </source>
</reference>
<dbReference type="InterPro" id="IPR036291">
    <property type="entry name" value="NAD(P)-bd_dom_sf"/>
</dbReference>
<dbReference type="Proteomes" id="UP000184267">
    <property type="component" value="Unassembled WGS sequence"/>
</dbReference>
<dbReference type="PANTHER" id="PTHR11695:SF294">
    <property type="entry name" value="RETICULON-4-INTERACTING PROTEIN 1, MITOCHONDRIAL"/>
    <property type="match status" value="1"/>
</dbReference>
<dbReference type="Gene3D" id="3.90.180.10">
    <property type="entry name" value="Medium-chain alcohol dehydrogenases, catalytic domain"/>
    <property type="match status" value="1"/>
</dbReference>
<dbReference type="AlphaFoldDB" id="A0A1M2VAU4"/>
<feature type="domain" description="Enoyl reductase (ER)" evidence="2">
    <location>
        <begin position="2"/>
        <end position="285"/>
    </location>
</feature>
<dbReference type="SMART" id="SM00829">
    <property type="entry name" value="PKS_ER"/>
    <property type="match status" value="1"/>
</dbReference>